<dbReference type="PANTHER" id="PTHR10091">
    <property type="entry name" value="ALDOSE-1-EPIMERASE"/>
    <property type="match status" value="1"/>
</dbReference>
<gene>
    <name evidence="7" type="ORF">N1496_04655</name>
</gene>
<name>A0ABY9LIT4_9STRE</name>
<dbReference type="Proteomes" id="UP001238096">
    <property type="component" value="Chromosome"/>
</dbReference>
<sequence>MGRSAGRLAGGRFSLHGKTYQLRQNQGENNLHSGPNGYQIRLFQLVPEETSETQLTLSLESPDGDQGYPGNLTFSVSFELNQTNELTITYKAISDQDTLFNVTNHSYFNLNGHESGSIEAHSLQLKAKTFTPLENEAAIPSGEIREVTGSAFDFQEAKPIGRDINAKEQQILYAGGYDHNWILTEPSLLKPFARAIGDQTGIQLEVFTDLPGVQVYTGNFIDNEKGKDGTIYGKRAGFCLETQFYPNAVNFPHFPSPIIKANQEVRHKTKYRLSLREL</sequence>
<evidence type="ECO:0000256" key="1">
    <source>
        <dbReference type="ARBA" id="ARBA00006206"/>
    </source>
</evidence>
<dbReference type="InterPro" id="IPR011013">
    <property type="entry name" value="Gal_mutarotase_sf_dom"/>
</dbReference>
<dbReference type="PROSITE" id="PS00545">
    <property type="entry name" value="ALDOSE_1_EPIMERASE"/>
    <property type="match status" value="1"/>
</dbReference>
<dbReference type="InterPro" id="IPR047215">
    <property type="entry name" value="Galactose_mutarotase-like"/>
</dbReference>
<proteinExistence type="inferred from homology"/>
<accession>A0ABY9LIT4</accession>
<evidence type="ECO:0000256" key="3">
    <source>
        <dbReference type="ARBA" id="ARBA00023235"/>
    </source>
</evidence>
<dbReference type="PANTHER" id="PTHR10091:SF0">
    <property type="entry name" value="GALACTOSE MUTAROTASE"/>
    <property type="match status" value="1"/>
</dbReference>
<dbReference type="InterPro" id="IPR008183">
    <property type="entry name" value="Aldose_1/G6P_1-epimerase"/>
</dbReference>
<keyword evidence="4" id="KW-0119">Carbohydrate metabolism</keyword>
<reference evidence="8" key="1">
    <citation type="submission" date="2022-10" db="EMBL/GenBank/DDBJ databases">
        <title>Streptococcus didelphis as causative of fatal infections in opossums (Didelphis albiventris).</title>
        <authorList>
            <person name="Breyer G.M."/>
            <person name="Da Silva M.E.R.J."/>
            <person name="Siqueira F.M."/>
        </authorList>
    </citation>
    <scope>NUCLEOTIDE SEQUENCE [LARGE SCALE GENOMIC DNA]</scope>
    <source>
        <strain evidence="8">LBVP101/21</strain>
    </source>
</reference>
<keyword evidence="3" id="KW-0413">Isomerase</keyword>
<dbReference type="EMBL" id="CP110509">
    <property type="protein sequence ID" value="WMB28746.1"/>
    <property type="molecule type" value="Genomic_DNA"/>
</dbReference>
<dbReference type="InterPro" id="IPR018052">
    <property type="entry name" value="Ald1_epimerase_CS"/>
</dbReference>
<dbReference type="SUPFAM" id="SSF74650">
    <property type="entry name" value="Galactose mutarotase-like"/>
    <property type="match status" value="1"/>
</dbReference>
<evidence type="ECO:0000256" key="6">
    <source>
        <dbReference type="ARBA" id="ARBA00033373"/>
    </source>
</evidence>
<protein>
    <recommendedName>
        <fullName evidence="2">Aldose 1-epimerase</fullName>
    </recommendedName>
    <alternativeName>
        <fullName evidence="6">Galactose mutarotase</fullName>
    </alternativeName>
    <alternativeName>
        <fullName evidence="5">Type-1 mutarotase</fullName>
    </alternativeName>
</protein>
<dbReference type="Gene3D" id="2.70.98.10">
    <property type="match status" value="1"/>
</dbReference>
<dbReference type="NCBIfam" id="NF008277">
    <property type="entry name" value="PRK11055.1"/>
    <property type="match status" value="1"/>
</dbReference>
<evidence type="ECO:0000256" key="5">
    <source>
        <dbReference type="ARBA" id="ARBA00032300"/>
    </source>
</evidence>
<evidence type="ECO:0000313" key="7">
    <source>
        <dbReference type="EMBL" id="WMB28746.1"/>
    </source>
</evidence>
<dbReference type="RefSeq" id="WP_306675999.1">
    <property type="nucleotide sequence ID" value="NZ_CP110509.1"/>
</dbReference>
<dbReference type="Pfam" id="PF01263">
    <property type="entry name" value="Aldose_epim"/>
    <property type="match status" value="1"/>
</dbReference>
<comment type="similarity">
    <text evidence="1">Belongs to the aldose epimerase family.</text>
</comment>
<evidence type="ECO:0000313" key="8">
    <source>
        <dbReference type="Proteomes" id="UP001238096"/>
    </source>
</evidence>
<evidence type="ECO:0000256" key="2">
    <source>
        <dbReference type="ARBA" id="ARBA00014165"/>
    </source>
</evidence>
<dbReference type="InterPro" id="IPR014718">
    <property type="entry name" value="GH-type_carb-bd"/>
</dbReference>
<keyword evidence="8" id="KW-1185">Reference proteome</keyword>
<organism evidence="7 8">
    <name type="scientific">Streptococcus didelphis</name>
    <dbReference type="NCBI Taxonomy" id="102886"/>
    <lineage>
        <taxon>Bacteria</taxon>
        <taxon>Bacillati</taxon>
        <taxon>Bacillota</taxon>
        <taxon>Bacilli</taxon>
        <taxon>Lactobacillales</taxon>
        <taxon>Streptococcaceae</taxon>
        <taxon>Streptococcus</taxon>
    </lineage>
</organism>
<evidence type="ECO:0000256" key="4">
    <source>
        <dbReference type="ARBA" id="ARBA00023277"/>
    </source>
</evidence>
<dbReference type="CDD" id="cd09019">
    <property type="entry name" value="galactose_mutarotase_like"/>
    <property type="match status" value="1"/>
</dbReference>